<gene>
    <name evidence="1" type="ORF">SCLCIDRAFT_33166</name>
</gene>
<dbReference type="STRING" id="1036808.A0A0C2YPZ7"/>
<reference evidence="1 2" key="1">
    <citation type="submission" date="2014-04" db="EMBL/GenBank/DDBJ databases">
        <authorList>
            <consortium name="DOE Joint Genome Institute"/>
            <person name="Kuo A."/>
            <person name="Kohler A."/>
            <person name="Nagy L.G."/>
            <person name="Floudas D."/>
            <person name="Copeland A."/>
            <person name="Barry K.W."/>
            <person name="Cichocki N."/>
            <person name="Veneault-Fourrey C."/>
            <person name="LaButti K."/>
            <person name="Lindquist E.A."/>
            <person name="Lipzen A."/>
            <person name="Lundell T."/>
            <person name="Morin E."/>
            <person name="Murat C."/>
            <person name="Sun H."/>
            <person name="Tunlid A."/>
            <person name="Henrissat B."/>
            <person name="Grigoriev I.V."/>
            <person name="Hibbett D.S."/>
            <person name="Martin F."/>
            <person name="Nordberg H.P."/>
            <person name="Cantor M.N."/>
            <person name="Hua S.X."/>
        </authorList>
    </citation>
    <scope>NUCLEOTIDE SEQUENCE [LARGE SCALE GENOMIC DNA]</scope>
    <source>
        <strain evidence="1 2">Foug A</strain>
    </source>
</reference>
<accession>A0A0C2YPZ7</accession>
<reference evidence="2" key="2">
    <citation type="submission" date="2015-01" db="EMBL/GenBank/DDBJ databases">
        <title>Evolutionary Origins and Diversification of the Mycorrhizal Mutualists.</title>
        <authorList>
            <consortium name="DOE Joint Genome Institute"/>
            <consortium name="Mycorrhizal Genomics Consortium"/>
            <person name="Kohler A."/>
            <person name="Kuo A."/>
            <person name="Nagy L.G."/>
            <person name="Floudas D."/>
            <person name="Copeland A."/>
            <person name="Barry K.W."/>
            <person name="Cichocki N."/>
            <person name="Veneault-Fourrey C."/>
            <person name="LaButti K."/>
            <person name="Lindquist E.A."/>
            <person name="Lipzen A."/>
            <person name="Lundell T."/>
            <person name="Morin E."/>
            <person name="Murat C."/>
            <person name="Riley R."/>
            <person name="Ohm R."/>
            <person name="Sun H."/>
            <person name="Tunlid A."/>
            <person name="Henrissat B."/>
            <person name="Grigoriev I.V."/>
            <person name="Hibbett D.S."/>
            <person name="Martin F."/>
        </authorList>
    </citation>
    <scope>NUCLEOTIDE SEQUENCE [LARGE SCALE GENOMIC DNA]</scope>
    <source>
        <strain evidence="2">Foug A</strain>
    </source>
</reference>
<dbReference type="AlphaFoldDB" id="A0A0C2YPZ7"/>
<dbReference type="Proteomes" id="UP000053989">
    <property type="component" value="Unassembled WGS sequence"/>
</dbReference>
<dbReference type="InParanoid" id="A0A0C2YPZ7"/>
<dbReference type="EMBL" id="KN822239">
    <property type="protein sequence ID" value="KIM51813.1"/>
    <property type="molecule type" value="Genomic_DNA"/>
</dbReference>
<sequence length="973" mass="112331">MSDEMMVQLLQLSQKYQSKSAQEHGLKRLQNRLWHISPTKLVSISLKYQIKDVFEHAFSQLVRLHVNKLDCDILTIPVWNTLIMAKEQLDLHRRIVACEPPPMVHSMRCQDRKTCDDDWRQVWWNGMGRFLLDGRNPLSFDDAMQQFQDFDYGAVCPDCWRQMLDFCKQGKAFAHERRLIDNTCQELASHLIKEPTFDGFNDSCNLHYVILITKFLMHHRNFRGDDWKFRRLDVICHSTYPAKFTGNRLILTNTDTLCVKFYSNDETCDSFAVGFGQFFGKDWIHVESGESSRWDSHRKEDAEYYKMLARAPEHARSMVKAHSQSWVCIMQTRLRQLILQTGLVWKSSRENEVKLEVFRDPGFDYVSGEWMAFDVGEIEYEDPWHPFEIDDSAITERGFTCHSTYPATFTGNSFILTDTDTLCIKVYSNNQTGDCFAVGVGQLFGTDWIHVESGESSLWDSDWAEMEYYKMLARALDHARSMVKVHSQSWVCIMQTRLCQLTLRTGVVWKSDRDNRVRLEVFRDPDFDYVSGEWTAFNVDGIDLDMWHRNVAFEIDDSAITERGFTSRSTYPAKFIGNSFILTNTDTLCVKVYSNNQTDDFFAVGFGQFFGINWIHAISEESGMWDSMEYAQEGYNRMLARAPEHARSMDKVYPGSCVCVMQTRLCQLTLYTCVVWKSDRDNRVRLEVFRDPDFGCVSGEWTRFDVEEIDGPNWDWRALMLRHSRKAQDICGLYVDRNFIEFSKAPKGIKLGDYGRFTDCEDFCCEGNIFADLEWLPLKDDITPSQHSVFGRQKAQNIYELDVNGVSMKFLDAPEGIQLGDYGRFTDCEVFCCEGNIFTDLASLPLKEGIAPKWHEVSRKRGYPQDSDGVWAGLDVHNFLAAYKPLCLSLPSNDDVKTLLASLSTRSTNGYLVTRVIQCRPGSSTSTTTPFCTFVKPFIWRQNAGTDSVLEERTGGEIMGDQARFNDVDGMEL</sequence>
<dbReference type="OrthoDB" id="2688372at2759"/>
<proteinExistence type="predicted"/>
<name>A0A0C2YPZ7_9AGAM</name>
<evidence type="ECO:0000313" key="1">
    <source>
        <dbReference type="EMBL" id="KIM51813.1"/>
    </source>
</evidence>
<dbReference type="HOGENOM" id="CLU_305056_0_0_1"/>
<protein>
    <submittedName>
        <fullName evidence="1">Uncharacterized protein</fullName>
    </submittedName>
</protein>
<evidence type="ECO:0000313" key="2">
    <source>
        <dbReference type="Proteomes" id="UP000053989"/>
    </source>
</evidence>
<keyword evidence="2" id="KW-1185">Reference proteome</keyword>
<organism evidence="1 2">
    <name type="scientific">Scleroderma citrinum Foug A</name>
    <dbReference type="NCBI Taxonomy" id="1036808"/>
    <lineage>
        <taxon>Eukaryota</taxon>
        <taxon>Fungi</taxon>
        <taxon>Dikarya</taxon>
        <taxon>Basidiomycota</taxon>
        <taxon>Agaricomycotina</taxon>
        <taxon>Agaricomycetes</taxon>
        <taxon>Agaricomycetidae</taxon>
        <taxon>Boletales</taxon>
        <taxon>Sclerodermatineae</taxon>
        <taxon>Sclerodermataceae</taxon>
        <taxon>Scleroderma</taxon>
    </lineage>
</organism>